<comment type="caution">
    <text evidence="1">The sequence shown here is derived from an EMBL/GenBank/DDBJ whole genome shotgun (WGS) entry which is preliminary data.</text>
</comment>
<dbReference type="InterPro" id="IPR036388">
    <property type="entry name" value="WH-like_DNA-bd_sf"/>
</dbReference>
<reference evidence="1 2" key="1">
    <citation type="submission" date="2021-11" db="EMBL/GenBank/DDBJ databases">
        <authorList>
            <person name="Liang Q."/>
            <person name="Mou H."/>
            <person name="Liu Z."/>
        </authorList>
    </citation>
    <scope>NUCLEOTIDE SEQUENCE [LARGE SCALE GENOMIC DNA]</scope>
    <source>
        <strain evidence="1 2">CHU3</strain>
    </source>
</reference>
<keyword evidence="2" id="KW-1185">Reference proteome</keyword>
<name>A0ABT2YA88_9BURK</name>
<dbReference type="RefSeq" id="WP_263569853.1">
    <property type="nucleotide sequence ID" value="NZ_JAJIRN010000002.1"/>
</dbReference>
<proteinExistence type="predicted"/>
<protein>
    <recommendedName>
        <fullName evidence="3">HTH luxR-type domain-containing protein</fullName>
    </recommendedName>
</protein>
<dbReference type="InterPro" id="IPR016032">
    <property type="entry name" value="Sig_transdc_resp-reg_C-effctor"/>
</dbReference>
<organism evidence="1 2">
    <name type="scientific">Roseateles oligotrophus</name>
    <dbReference type="NCBI Taxonomy" id="1769250"/>
    <lineage>
        <taxon>Bacteria</taxon>
        <taxon>Pseudomonadati</taxon>
        <taxon>Pseudomonadota</taxon>
        <taxon>Betaproteobacteria</taxon>
        <taxon>Burkholderiales</taxon>
        <taxon>Sphaerotilaceae</taxon>
        <taxon>Roseateles</taxon>
    </lineage>
</organism>
<evidence type="ECO:0000313" key="1">
    <source>
        <dbReference type="EMBL" id="MCV2367222.1"/>
    </source>
</evidence>
<dbReference type="Gene3D" id="1.10.10.10">
    <property type="entry name" value="Winged helix-like DNA-binding domain superfamily/Winged helix DNA-binding domain"/>
    <property type="match status" value="1"/>
</dbReference>
<dbReference type="EMBL" id="JAJIRN010000002">
    <property type="protein sequence ID" value="MCV2367222.1"/>
    <property type="molecule type" value="Genomic_DNA"/>
</dbReference>
<sequence>MAMELSQWWQYQIKRELLAKSHLTADDLALLRHEEAGHCCKVVAAALNTEAKTIDCRFQRLNNKLGVPNRRLALRIAKLHNLI</sequence>
<evidence type="ECO:0000313" key="2">
    <source>
        <dbReference type="Proteomes" id="UP001209701"/>
    </source>
</evidence>
<gene>
    <name evidence="1" type="ORF">LNV07_03825</name>
</gene>
<evidence type="ECO:0008006" key="3">
    <source>
        <dbReference type="Google" id="ProtNLM"/>
    </source>
</evidence>
<dbReference type="Proteomes" id="UP001209701">
    <property type="component" value="Unassembled WGS sequence"/>
</dbReference>
<accession>A0ABT2YA88</accession>
<dbReference type="SUPFAM" id="SSF46894">
    <property type="entry name" value="C-terminal effector domain of the bipartite response regulators"/>
    <property type="match status" value="1"/>
</dbReference>